<dbReference type="CDD" id="cd14262">
    <property type="entry name" value="VirB5_like"/>
    <property type="match status" value="1"/>
</dbReference>
<evidence type="ECO:0000313" key="2">
    <source>
        <dbReference type="EMBL" id="PZO78690.1"/>
    </source>
</evidence>
<reference evidence="2 3" key="1">
    <citation type="submission" date="2017-08" db="EMBL/GenBank/DDBJ databases">
        <title>Infants hospitalized years apart are colonized by the same room-sourced microbial strains.</title>
        <authorList>
            <person name="Brooks B."/>
            <person name="Olm M.R."/>
            <person name="Firek B.A."/>
            <person name="Baker R."/>
            <person name="Thomas B.C."/>
            <person name="Morowitz M.J."/>
            <person name="Banfield J.F."/>
        </authorList>
    </citation>
    <scope>NUCLEOTIDE SEQUENCE [LARGE SCALE GENOMIC DNA]</scope>
    <source>
        <strain evidence="2">S2_018_000_R2_104</strain>
    </source>
</reference>
<sequence>MKHIAISYLVISLFIYVSPAAHAQGIPVYDASAFGQMVTQLDSMTKDYAKQLEQLDQAVRQADAITGPRNMGSLKNSSLESELRRYLPNTWQQTMNMMNAQGLGSAGLGTQSIYGNLTDTFRPLPGSEFLPSDPTGPIAQAVDRRNNTTYAAMAASEAAYNNISTRIETYEDLLEELNNTTDLKASVDLQARITAENGMIL</sequence>
<feature type="non-terminal residue" evidence="2">
    <location>
        <position position="201"/>
    </location>
</feature>
<dbReference type="AlphaFoldDB" id="A0A2W4Z8L2"/>
<dbReference type="Proteomes" id="UP000249557">
    <property type="component" value="Unassembled WGS sequence"/>
</dbReference>
<comment type="caution">
    <text evidence="2">The sequence shown here is derived from an EMBL/GenBank/DDBJ whole genome shotgun (WGS) entry which is preliminary data.</text>
</comment>
<accession>A0A2W4Z8L2</accession>
<protein>
    <submittedName>
        <fullName evidence="2">Uncharacterized protein</fullName>
    </submittedName>
</protein>
<dbReference type="InterPro" id="IPR014158">
    <property type="entry name" value="T4SS_VirB5"/>
</dbReference>
<dbReference type="Gene3D" id="1.20.58.430">
    <property type="entry name" value="Type IV secretion system, VirB5-domain"/>
    <property type="match status" value="1"/>
</dbReference>
<organism evidence="2 3">
    <name type="scientific">Micavibrio aeruginosavorus</name>
    <dbReference type="NCBI Taxonomy" id="349221"/>
    <lineage>
        <taxon>Bacteria</taxon>
        <taxon>Pseudomonadati</taxon>
        <taxon>Bdellovibrionota</taxon>
        <taxon>Bdellovibrionia</taxon>
        <taxon>Bdellovibrionales</taxon>
        <taxon>Pseudobdellovibrionaceae</taxon>
        <taxon>Micavibrio</taxon>
    </lineage>
</organism>
<name>A0A2W4Z8L2_9BACT</name>
<dbReference type="InterPro" id="IPR023220">
    <property type="entry name" value="T4SS_VirB5-domain"/>
</dbReference>
<dbReference type="Pfam" id="PF07996">
    <property type="entry name" value="T4SS"/>
    <property type="match status" value="1"/>
</dbReference>
<dbReference type="SUPFAM" id="SSF101082">
    <property type="entry name" value="Typo IV secretion system protein TraC"/>
    <property type="match status" value="1"/>
</dbReference>
<gene>
    <name evidence="2" type="ORF">DI626_11875</name>
</gene>
<feature type="chain" id="PRO_5015942770" evidence="1">
    <location>
        <begin position="24"/>
        <end position="201"/>
    </location>
</feature>
<keyword evidence="1" id="KW-0732">Signal</keyword>
<evidence type="ECO:0000313" key="3">
    <source>
        <dbReference type="Proteomes" id="UP000249557"/>
    </source>
</evidence>
<evidence type="ECO:0000256" key="1">
    <source>
        <dbReference type="SAM" id="SignalP"/>
    </source>
</evidence>
<proteinExistence type="predicted"/>
<dbReference type="EMBL" id="QFNK01000381">
    <property type="protein sequence ID" value="PZO78690.1"/>
    <property type="molecule type" value="Genomic_DNA"/>
</dbReference>
<feature type="signal peptide" evidence="1">
    <location>
        <begin position="1"/>
        <end position="23"/>
    </location>
</feature>